<dbReference type="GO" id="GO:0005829">
    <property type="term" value="C:cytosol"/>
    <property type="evidence" value="ECO:0007669"/>
    <property type="project" value="TreeGrafter"/>
</dbReference>
<dbReference type="GO" id="GO:0016020">
    <property type="term" value="C:membrane"/>
    <property type="evidence" value="ECO:0007669"/>
    <property type="project" value="TreeGrafter"/>
</dbReference>
<dbReference type="SUPFAM" id="SSF51316">
    <property type="entry name" value="Mss4-like"/>
    <property type="match status" value="1"/>
</dbReference>
<dbReference type="Gene3D" id="2.170.150.10">
    <property type="entry name" value="Metal Binding Protein, Guanine Nucleotide Exchange Factor, Chain A"/>
    <property type="match status" value="1"/>
</dbReference>
<proteinExistence type="predicted"/>
<dbReference type="InterPro" id="IPR007515">
    <property type="entry name" value="Mss4"/>
</dbReference>
<keyword evidence="3" id="KW-0653">Protein transport</keyword>
<evidence type="ECO:0000256" key="2">
    <source>
        <dbReference type="ARBA" id="ARBA00022658"/>
    </source>
</evidence>
<evidence type="ECO:0000256" key="1">
    <source>
        <dbReference type="ARBA" id="ARBA00022448"/>
    </source>
</evidence>
<evidence type="ECO:0000256" key="3">
    <source>
        <dbReference type="ARBA" id="ARBA00022927"/>
    </source>
</evidence>
<keyword evidence="5" id="KW-1185">Reference proteome</keyword>
<keyword evidence="2" id="KW-0344">Guanine-nucleotide releasing factor</keyword>
<protein>
    <recommendedName>
        <fullName evidence="6">Guanine nucleotide exchange factor MSS4-like protein</fullName>
    </recommendedName>
</protein>
<dbReference type="GO" id="GO:0005085">
    <property type="term" value="F:guanyl-nucleotide exchange factor activity"/>
    <property type="evidence" value="ECO:0007669"/>
    <property type="project" value="UniProtKB-KW"/>
</dbReference>
<sequence>MSESSPEILTPPPALAAISTDETIAKDTAASVEPKKNGKSLVCTRCGSKVLLAESATHIRKKVFLPLMTFKAAVAAVKSVVEESDRVSDVLDNSDALHVLPDVPGEVLHDFWLVSDMYTFENVGVSHTVGGLKYLTCADCEIGPIGFQDLQQKEEFLVAWNRVEEK</sequence>
<dbReference type="GO" id="GO:0006892">
    <property type="term" value="P:post-Golgi vesicle-mediated transport"/>
    <property type="evidence" value="ECO:0007669"/>
    <property type="project" value="TreeGrafter"/>
</dbReference>
<evidence type="ECO:0000313" key="5">
    <source>
        <dbReference type="Proteomes" id="UP000192578"/>
    </source>
</evidence>
<dbReference type="EMBL" id="MTYJ01000023">
    <property type="protein sequence ID" value="OQV21369.1"/>
    <property type="molecule type" value="Genomic_DNA"/>
</dbReference>
<dbReference type="PANTHER" id="PTHR13276">
    <property type="entry name" value="GUANINE NUCLEOTIDE EXCHANGE FACTOR MSS4"/>
    <property type="match status" value="1"/>
</dbReference>
<dbReference type="GO" id="GO:0007264">
    <property type="term" value="P:small GTPase-mediated signal transduction"/>
    <property type="evidence" value="ECO:0007669"/>
    <property type="project" value="InterPro"/>
</dbReference>
<accession>A0A1W0X1K2</accession>
<organism evidence="4 5">
    <name type="scientific">Hypsibius exemplaris</name>
    <name type="common">Freshwater tardigrade</name>
    <dbReference type="NCBI Taxonomy" id="2072580"/>
    <lineage>
        <taxon>Eukaryota</taxon>
        <taxon>Metazoa</taxon>
        <taxon>Ecdysozoa</taxon>
        <taxon>Tardigrada</taxon>
        <taxon>Eutardigrada</taxon>
        <taxon>Parachela</taxon>
        <taxon>Hypsibioidea</taxon>
        <taxon>Hypsibiidae</taxon>
        <taxon>Hypsibius</taxon>
    </lineage>
</organism>
<dbReference type="Pfam" id="PF04421">
    <property type="entry name" value="Mss4"/>
    <property type="match status" value="1"/>
</dbReference>
<dbReference type="InterPro" id="IPR011323">
    <property type="entry name" value="Mss4/transl-control_tumour"/>
</dbReference>
<comment type="caution">
    <text evidence="4">The sequence shown here is derived from an EMBL/GenBank/DDBJ whole genome shotgun (WGS) entry which is preliminary data.</text>
</comment>
<dbReference type="PROSITE" id="PS51796">
    <property type="entry name" value="MSS4"/>
    <property type="match status" value="1"/>
</dbReference>
<dbReference type="PANTHER" id="PTHR13276:SF0">
    <property type="entry name" value="GUANINE NUCLEOTIDE EXCHANGE FACTOR MSS4"/>
    <property type="match status" value="1"/>
</dbReference>
<dbReference type="AlphaFoldDB" id="A0A1W0X1K2"/>
<reference evidence="5" key="1">
    <citation type="submission" date="2017-01" db="EMBL/GenBank/DDBJ databases">
        <title>Comparative genomics of anhydrobiosis in the tardigrade Hypsibius dujardini.</title>
        <authorList>
            <person name="Yoshida Y."/>
            <person name="Koutsovoulos G."/>
            <person name="Laetsch D."/>
            <person name="Stevens L."/>
            <person name="Kumar S."/>
            <person name="Horikawa D."/>
            <person name="Ishino K."/>
            <person name="Komine S."/>
            <person name="Tomita M."/>
            <person name="Blaxter M."/>
            <person name="Arakawa K."/>
        </authorList>
    </citation>
    <scope>NUCLEOTIDE SEQUENCE [LARGE SCALE GENOMIC DNA]</scope>
    <source>
        <strain evidence="5">Z151</strain>
    </source>
</reference>
<dbReference type="GO" id="GO:0015031">
    <property type="term" value="P:protein transport"/>
    <property type="evidence" value="ECO:0007669"/>
    <property type="project" value="UniProtKB-KW"/>
</dbReference>
<dbReference type="OrthoDB" id="30840at2759"/>
<gene>
    <name evidence="4" type="ORF">BV898_04578</name>
</gene>
<dbReference type="InterPro" id="IPR011057">
    <property type="entry name" value="Mss4-like_sf"/>
</dbReference>
<evidence type="ECO:0008006" key="6">
    <source>
        <dbReference type="Google" id="ProtNLM"/>
    </source>
</evidence>
<evidence type="ECO:0000313" key="4">
    <source>
        <dbReference type="EMBL" id="OQV21369.1"/>
    </source>
</evidence>
<dbReference type="Proteomes" id="UP000192578">
    <property type="component" value="Unassembled WGS sequence"/>
</dbReference>
<name>A0A1W0X1K2_HYPEX</name>
<dbReference type="GO" id="GO:0008270">
    <property type="term" value="F:zinc ion binding"/>
    <property type="evidence" value="ECO:0007669"/>
    <property type="project" value="TreeGrafter"/>
</dbReference>
<keyword evidence="1" id="KW-0813">Transport</keyword>